<dbReference type="EC" id="3.1.-.-" evidence="8"/>
<dbReference type="InterPro" id="IPR002716">
    <property type="entry name" value="PIN_dom"/>
</dbReference>
<evidence type="ECO:0000256" key="7">
    <source>
        <dbReference type="ARBA" id="ARBA00038093"/>
    </source>
</evidence>
<dbReference type="Pfam" id="PF01850">
    <property type="entry name" value="PIN"/>
    <property type="match status" value="1"/>
</dbReference>
<evidence type="ECO:0000313" key="11">
    <source>
        <dbReference type="Proteomes" id="UP000323300"/>
    </source>
</evidence>
<comment type="function">
    <text evidence="8">Toxic component of a toxin-antitoxin (TA) system. An RNase.</text>
</comment>
<organism evidence="10 11">
    <name type="scientific">Neomesorhizobium albiziae</name>
    <dbReference type="NCBI Taxonomy" id="335020"/>
    <lineage>
        <taxon>Bacteria</taxon>
        <taxon>Pseudomonadati</taxon>
        <taxon>Pseudomonadota</taxon>
        <taxon>Alphaproteobacteria</taxon>
        <taxon>Hyphomicrobiales</taxon>
        <taxon>Phyllobacteriaceae</taxon>
        <taxon>Neomesorhizobium</taxon>
    </lineage>
</organism>
<keyword evidence="3 8" id="KW-0540">Nuclease</keyword>
<keyword evidence="8" id="KW-0800">Toxin</keyword>
<dbReference type="InterPro" id="IPR022907">
    <property type="entry name" value="VapC_family"/>
</dbReference>
<keyword evidence="6 8" id="KW-0460">Magnesium</keyword>
<dbReference type="Gene3D" id="3.40.50.1010">
    <property type="entry name" value="5'-nuclease"/>
    <property type="match status" value="1"/>
</dbReference>
<dbReference type="GO" id="GO:0016787">
    <property type="term" value="F:hydrolase activity"/>
    <property type="evidence" value="ECO:0007669"/>
    <property type="project" value="UniProtKB-KW"/>
</dbReference>
<dbReference type="Proteomes" id="UP000323300">
    <property type="component" value="Unassembled WGS sequence"/>
</dbReference>
<keyword evidence="2 8" id="KW-1277">Toxin-antitoxin system</keyword>
<sequence>MVKALFDTNILIDFLNAVPQAREELARYDEKAISVITWMEVMIGADAELEPPTRSFLDTFTIIPLGNQIAERAVALRRKYRVKLPDAVIWASADIHSVLLVTRNTKDFAADAPGVRVPYVL</sequence>
<dbReference type="InterPro" id="IPR050556">
    <property type="entry name" value="Type_II_TA_system_RNase"/>
</dbReference>
<dbReference type="GO" id="GO:0090729">
    <property type="term" value="F:toxin activity"/>
    <property type="evidence" value="ECO:0007669"/>
    <property type="project" value="UniProtKB-KW"/>
</dbReference>
<dbReference type="OrthoDB" id="532510at2"/>
<feature type="domain" description="PIN" evidence="9">
    <location>
        <begin position="5"/>
        <end position="108"/>
    </location>
</feature>
<keyword evidence="11" id="KW-1185">Reference proteome</keyword>
<evidence type="ECO:0000256" key="5">
    <source>
        <dbReference type="ARBA" id="ARBA00022801"/>
    </source>
</evidence>
<proteinExistence type="inferred from homology"/>
<dbReference type="RefSeq" id="WP_149761370.1">
    <property type="nucleotide sequence ID" value="NZ_BSPE01000007.1"/>
</dbReference>
<protein>
    <recommendedName>
        <fullName evidence="8">Ribonuclease VapC</fullName>
        <shortName evidence="8">RNase VapC</shortName>
        <ecNumber evidence="8">3.1.-.-</ecNumber>
    </recommendedName>
    <alternativeName>
        <fullName evidence="8">Toxin VapC</fullName>
    </alternativeName>
</protein>
<dbReference type="GO" id="GO:0004540">
    <property type="term" value="F:RNA nuclease activity"/>
    <property type="evidence" value="ECO:0007669"/>
    <property type="project" value="InterPro"/>
</dbReference>
<evidence type="ECO:0000256" key="6">
    <source>
        <dbReference type="ARBA" id="ARBA00022842"/>
    </source>
</evidence>
<dbReference type="EMBL" id="FOSL01000010">
    <property type="protein sequence ID" value="SFK67574.1"/>
    <property type="molecule type" value="Genomic_DNA"/>
</dbReference>
<dbReference type="GO" id="GO:0000287">
    <property type="term" value="F:magnesium ion binding"/>
    <property type="evidence" value="ECO:0007669"/>
    <property type="project" value="UniProtKB-UniRule"/>
</dbReference>
<accession>A0A1I4BFK3</accession>
<evidence type="ECO:0000256" key="3">
    <source>
        <dbReference type="ARBA" id="ARBA00022722"/>
    </source>
</evidence>
<dbReference type="HAMAP" id="MF_00265">
    <property type="entry name" value="VapC_Nob1"/>
    <property type="match status" value="1"/>
</dbReference>
<feature type="binding site" evidence="8">
    <location>
        <position position="7"/>
    </location>
    <ligand>
        <name>Mg(2+)</name>
        <dbReference type="ChEBI" id="CHEBI:18420"/>
    </ligand>
</feature>
<keyword evidence="4 8" id="KW-0479">Metal-binding</keyword>
<dbReference type="PANTHER" id="PTHR33653">
    <property type="entry name" value="RIBONUCLEASE VAPC2"/>
    <property type="match status" value="1"/>
</dbReference>
<dbReference type="PANTHER" id="PTHR33653:SF1">
    <property type="entry name" value="RIBONUCLEASE VAPC2"/>
    <property type="match status" value="1"/>
</dbReference>
<gene>
    <name evidence="8" type="primary">vapC</name>
    <name evidence="10" type="ORF">SAMN04488498_110123</name>
</gene>
<dbReference type="SUPFAM" id="SSF88723">
    <property type="entry name" value="PIN domain-like"/>
    <property type="match status" value="1"/>
</dbReference>
<dbReference type="InterPro" id="IPR029060">
    <property type="entry name" value="PIN-like_dom_sf"/>
</dbReference>
<comment type="cofactor">
    <cofactor evidence="1 8">
        <name>Mg(2+)</name>
        <dbReference type="ChEBI" id="CHEBI:18420"/>
    </cofactor>
</comment>
<comment type="similarity">
    <text evidence="7 8">Belongs to the PINc/VapC protein family.</text>
</comment>
<dbReference type="CDD" id="cd18737">
    <property type="entry name" value="PIN_VapC4-5_FitB-like"/>
    <property type="match status" value="1"/>
</dbReference>
<dbReference type="AlphaFoldDB" id="A0A1I4BFK3"/>
<evidence type="ECO:0000256" key="4">
    <source>
        <dbReference type="ARBA" id="ARBA00022723"/>
    </source>
</evidence>
<feature type="binding site" evidence="8">
    <location>
        <position position="86"/>
    </location>
    <ligand>
        <name>Mg(2+)</name>
        <dbReference type="ChEBI" id="CHEBI:18420"/>
    </ligand>
</feature>
<name>A0A1I4BFK3_9HYPH</name>
<evidence type="ECO:0000256" key="2">
    <source>
        <dbReference type="ARBA" id="ARBA00022649"/>
    </source>
</evidence>
<reference evidence="10 11" key="1">
    <citation type="submission" date="2016-10" db="EMBL/GenBank/DDBJ databases">
        <authorList>
            <person name="Varghese N."/>
            <person name="Submissions S."/>
        </authorList>
    </citation>
    <scope>NUCLEOTIDE SEQUENCE [LARGE SCALE GENOMIC DNA]</scope>
    <source>
        <strain evidence="10 11">DSM 21822</strain>
    </source>
</reference>
<evidence type="ECO:0000256" key="8">
    <source>
        <dbReference type="HAMAP-Rule" id="MF_00265"/>
    </source>
</evidence>
<keyword evidence="5 8" id="KW-0378">Hydrolase</keyword>
<evidence type="ECO:0000256" key="1">
    <source>
        <dbReference type="ARBA" id="ARBA00001946"/>
    </source>
</evidence>
<evidence type="ECO:0000259" key="9">
    <source>
        <dbReference type="Pfam" id="PF01850"/>
    </source>
</evidence>
<evidence type="ECO:0000313" key="10">
    <source>
        <dbReference type="EMBL" id="SFK67574.1"/>
    </source>
</evidence>